<accession>A0A165C5Y1</accession>
<reference evidence="1 2" key="1">
    <citation type="journal article" date="2016" name="Mol. Biol. Evol.">
        <title>Comparative Genomics of Early-Diverging Mushroom-Forming Fungi Provides Insights into the Origins of Lignocellulose Decay Capabilities.</title>
        <authorList>
            <person name="Nagy L.G."/>
            <person name="Riley R."/>
            <person name="Tritt A."/>
            <person name="Adam C."/>
            <person name="Daum C."/>
            <person name="Floudas D."/>
            <person name="Sun H."/>
            <person name="Yadav J.S."/>
            <person name="Pangilinan J."/>
            <person name="Larsson K.H."/>
            <person name="Matsuura K."/>
            <person name="Barry K."/>
            <person name="Labutti K."/>
            <person name="Kuo R."/>
            <person name="Ohm R.A."/>
            <person name="Bhattacharya S.S."/>
            <person name="Shirouzu T."/>
            <person name="Yoshinaga Y."/>
            <person name="Martin F.M."/>
            <person name="Grigoriev I.V."/>
            <person name="Hibbett D.S."/>
        </authorList>
    </citation>
    <scope>NUCLEOTIDE SEQUENCE [LARGE SCALE GENOMIC DNA]</scope>
    <source>
        <strain evidence="1 2">HHB12733</strain>
    </source>
</reference>
<name>A0A165C5Y1_9BASI</name>
<dbReference type="AlphaFoldDB" id="A0A165C5Y1"/>
<keyword evidence="2" id="KW-1185">Reference proteome</keyword>
<organism evidence="1 2">
    <name type="scientific">Calocera cornea HHB12733</name>
    <dbReference type="NCBI Taxonomy" id="1353952"/>
    <lineage>
        <taxon>Eukaryota</taxon>
        <taxon>Fungi</taxon>
        <taxon>Dikarya</taxon>
        <taxon>Basidiomycota</taxon>
        <taxon>Agaricomycotina</taxon>
        <taxon>Dacrymycetes</taxon>
        <taxon>Dacrymycetales</taxon>
        <taxon>Dacrymycetaceae</taxon>
        <taxon>Calocera</taxon>
    </lineage>
</organism>
<evidence type="ECO:0000313" key="2">
    <source>
        <dbReference type="Proteomes" id="UP000076842"/>
    </source>
</evidence>
<dbReference type="InParanoid" id="A0A165C5Y1"/>
<dbReference type="Proteomes" id="UP000076842">
    <property type="component" value="Unassembled WGS sequence"/>
</dbReference>
<gene>
    <name evidence="1" type="ORF">CALCODRAFT_197492</name>
</gene>
<proteinExistence type="predicted"/>
<evidence type="ECO:0000313" key="1">
    <source>
        <dbReference type="EMBL" id="KZT50287.1"/>
    </source>
</evidence>
<dbReference type="EMBL" id="KV424195">
    <property type="protein sequence ID" value="KZT50287.1"/>
    <property type="molecule type" value="Genomic_DNA"/>
</dbReference>
<protein>
    <submittedName>
        <fullName evidence="1">Uncharacterized protein</fullName>
    </submittedName>
</protein>
<sequence>MLPRLSKPRPPHLRRPFAAACLILTTFCSRRATQKQDGVSVQQSSDAMSRHCRVTDAQALPPVPLCNPIVTSSGSLGVLHGNRQLEECLQSPPYLCSERSDQCSNVVPPGVPAVHSTDHRAPPDPVLLRIILHSCGPIQILPAAFDPYRGGNLRICGSAPAGDARLAKATVADRQHWPQEPRTVHL</sequence>